<keyword evidence="1" id="KW-1133">Transmembrane helix</keyword>
<name>A0A6A6FR79_9PEZI</name>
<sequence>MSSPESAQLRYSITRSAYVLLRKAIVAATPAPALIACLNAVLTMRWVVLLLLPGCVAMARCVPVEASTVTTFFAAGSSACSTSTSKTSDALRLLVCTGCAV</sequence>
<keyword evidence="3" id="KW-1185">Reference proteome</keyword>
<reference evidence="2" key="1">
    <citation type="journal article" date="2020" name="Stud. Mycol.">
        <title>101 Dothideomycetes genomes: a test case for predicting lifestyles and emergence of pathogens.</title>
        <authorList>
            <person name="Haridas S."/>
            <person name="Albert R."/>
            <person name="Binder M."/>
            <person name="Bloem J."/>
            <person name="Labutti K."/>
            <person name="Salamov A."/>
            <person name="Andreopoulos B."/>
            <person name="Baker S."/>
            <person name="Barry K."/>
            <person name="Bills G."/>
            <person name="Bluhm B."/>
            <person name="Cannon C."/>
            <person name="Castanera R."/>
            <person name="Culley D."/>
            <person name="Daum C."/>
            <person name="Ezra D."/>
            <person name="Gonzalez J."/>
            <person name="Henrissat B."/>
            <person name="Kuo A."/>
            <person name="Liang C."/>
            <person name="Lipzen A."/>
            <person name="Lutzoni F."/>
            <person name="Magnuson J."/>
            <person name="Mondo S."/>
            <person name="Nolan M."/>
            <person name="Ohm R."/>
            <person name="Pangilinan J."/>
            <person name="Park H.-J."/>
            <person name="Ramirez L."/>
            <person name="Alfaro M."/>
            <person name="Sun H."/>
            <person name="Tritt A."/>
            <person name="Yoshinaga Y."/>
            <person name="Zwiers L.-H."/>
            <person name="Turgeon B."/>
            <person name="Goodwin S."/>
            <person name="Spatafora J."/>
            <person name="Crous P."/>
            <person name="Grigoriev I."/>
        </authorList>
    </citation>
    <scope>NUCLEOTIDE SEQUENCE</scope>
    <source>
        <strain evidence="2">SCOH1-5</strain>
    </source>
</reference>
<evidence type="ECO:0000313" key="3">
    <source>
        <dbReference type="Proteomes" id="UP000799539"/>
    </source>
</evidence>
<dbReference type="Proteomes" id="UP000799539">
    <property type="component" value="Unassembled WGS sequence"/>
</dbReference>
<gene>
    <name evidence="2" type="ORF">CERZMDRAFT_90028</name>
</gene>
<evidence type="ECO:0000313" key="2">
    <source>
        <dbReference type="EMBL" id="KAF2215921.1"/>
    </source>
</evidence>
<dbReference type="AlphaFoldDB" id="A0A6A6FR79"/>
<feature type="transmembrane region" description="Helical" evidence="1">
    <location>
        <begin position="20"/>
        <end position="42"/>
    </location>
</feature>
<protein>
    <submittedName>
        <fullName evidence="2">Uncharacterized protein</fullName>
    </submittedName>
</protein>
<keyword evidence="1" id="KW-0812">Transmembrane</keyword>
<keyword evidence="1" id="KW-0472">Membrane</keyword>
<accession>A0A6A6FR79</accession>
<evidence type="ECO:0000256" key="1">
    <source>
        <dbReference type="SAM" id="Phobius"/>
    </source>
</evidence>
<proteinExistence type="predicted"/>
<organism evidence="2 3">
    <name type="scientific">Cercospora zeae-maydis SCOH1-5</name>
    <dbReference type="NCBI Taxonomy" id="717836"/>
    <lineage>
        <taxon>Eukaryota</taxon>
        <taxon>Fungi</taxon>
        <taxon>Dikarya</taxon>
        <taxon>Ascomycota</taxon>
        <taxon>Pezizomycotina</taxon>
        <taxon>Dothideomycetes</taxon>
        <taxon>Dothideomycetidae</taxon>
        <taxon>Mycosphaerellales</taxon>
        <taxon>Mycosphaerellaceae</taxon>
        <taxon>Cercospora</taxon>
    </lineage>
</organism>
<dbReference type="EMBL" id="ML992665">
    <property type="protein sequence ID" value="KAF2215921.1"/>
    <property type="molecule type" value="Genomic_DNA"/>
</dbReference>